<dbReference type="RefSeq" id="WP_120012016.1">
    <property type="nucleotide sequence ID" value="NZ_QZWZ01000001.1"/>
</dbReference>
<evidence type="ECO:0000313" key="1">
    <source>
        <dbReference type="EMBL" id="RJT42674.1"/>
    </source>
</evidence>
<keyword evidence="2" id="KW-1185">Reference proteome</keyword>
<sequence>MDKPGVSVSAFDCDILRSTFAISVIEDDIPEDLWREYASQMVRDFTGIAKVDPDLLEWIVRK</sequence>
<gene>
    <name evidence="1" type="ORF">D3227_02145</name>
</gene>
<comment type="caution">
    <text evidence="1">The sequence shown here is derived from an EMBL/GenBank/DDBJ whole genome shotgun (WGS) entry which is preliminary data.</text>
</comment>
<evidence type="ECO:0000313" key="2">
    <source>
        <dbReference type="Proteomes" id="UP000272706"/>
    </source>
</evidence>
<dbReference type="EMBL" id="QZWZ01000001">
    <property type="protein sequence ID" value="RJT42674.1"/>
    <property type="molecule type" value="Genomic_DNA"/>
</dbReference>
<dbReference type="Proteomes" id="UP000272706">
    <property type="component" value="Unassembled WGS sequence"/>
</dbReference>
<protein>
    <submittedName>
        <fullName evidence="1">Uncharacterized protein</fullName>
    </submittedName>
</protein>
<dbReference type="AlphaFoldDB" id="A0A3A5LDP4"/>
<accession>A0A3A5LDP4</accession>
<dbReference type="OrthoDB" id="8086567at2"/>
<proteinExistence type="predicted"/>
<reference evidence="1 2" key="1">
    <citation type="submission" date="2018-09" db="EMBL/GenBank/DDBJ databases">
        <title>Mesorhizobium carmichaelinearum sp. nov. isolated from Carmichaelinea spp. root nodules in New Zealand.</title>
        <authorList>
            <person name="De Meyer S.E."/>
        </authorList>
    </citation>
    <scope>NUCLEOTIDE SEQUENCE [LARGE SCALE GENOMIC DNA]</scope>
    <source>
        <strain evidence="1 2">ICMP19557</strain>
    </source>
</reference>
<name>A0A3A5LDP4_9HYPH</name>
<organism evidence="1 2">
    <name type="scientific">Mesorhizobium waimense</name>
    <dbReference type="NCBI Taxonomy" id="1300307"/>
    <lineage>
        <taxon>Bacteria</taxon>
        <taxon>Pseudomonadati</taxon>
        <taxon>Pseudomonadota</taxon>
        <taxon>Alphaproteobacteria</taxon>
        <taxon>Hyphomicrobiales</taxon>
        <taxon>Phyllobacteriaceae</taxon>
        <taxon>Mesorhizobium</taxon>
    </lineage>
</organism>